<keyword evidence="2" id="KW-1185">Reference proteome</keyword>
<dbReference type="EMBL" id="JACIEJ010000004">
    <property type="protein sequence ID" value="MBB3985478.1"/>
    <property type="molecule type" value="Genomic_DNA"/>
</dbReference>
<gene>
    <name evidence="1" type="ORF">GGQ68_001811</name>
</gene>
<evidence type="ECO:0008006" key="3">
    <source>
        <dbReference type="Google" id="ProtNLM"/>
    </source>
</evidence>
<evidence type="ECO:0000313" key="2">
    <source>
        <dbReference type="Proteomes" id="UP000541426"/>
    </source>
</evidence>
<organism evidence="1 2">
    <name type="scientific">Sagittula marina</name>
    <dbReference type="NCBI Taxonomy" id="943940"/>
    <lineage>
        <taxon>Bacteria</taxon>
        <taxon>Pseudomonadati</taxon>
        <taxon>Pseudomonadota</taxon>
        <taxon>Alphaproteobacteria</taxon>
        <taxon>Rhodobacterales</taxon>
        <taxon>Roseobacteraceae</taxon>
        <taxon>Sagittula</taxon>
    </lineage>
</organism>
<protein>
    <recommendedName>
        <fullName evidence="3">CENP-V/GFA domain-containing protein</fullName>
    </recommendedName>
</protein>
<dbReference type="Pfam" id="PF19648">
    <property type="entry name" value="DUF6151"/>
    <property type="match status" value="1"/>
</dbReference>
<dbReference type="InterPro" id="IPR046149">
    <property type="entry name" value="DUF6151"/>
</dbReference>
<evidence type="ECO:0000313" key="1">
    <source>
        <dbReference type="EMBL" id="MBB3985478.1"/>
    </source>
</evidence>
<dbReference type="Proteomes" id="UP000541426">
    <property type="component" value="Unassembled WGS sequence"/>
</dbReference>
<name>A0A7W6DM18_9RHOB</name>
<comment type="caution">
    <text evidence="1">The sequence shown here is derived from an EMBL/GenBank/DDBJ whole genome shotgun (WGS) entry which is preliminary data.</text>
</comment>
<reference evidence="1 2" key="1">
    <citation type="submission" date="2020-08" db="EMBL/GenBank/DDBJ databases">
        <title>Genomic Encyclopedia of Type Strains, Phase IV (KMG-IV): sequencing the most valuable type-strain genomes for metagenomic binning, comparative biology and taxonomic classification.</title>
        <authorList>
            <person name="Goeker M."/>
        </authorList>
    </citation>
    <scope>NUCLEOTIDE SEQUENCE [LARGE SCALE GENOMIC DNA]</scope>
    <source>
        <strain evidence="1 2">DSM 102235</strain>
    </source>
</reference>
<accession>A0A7W6DM18</accession>
<sequence>MTWSLSNSAPGRHVVCYCADCQSFARHLGHTEIFAPHNGTHIWQTVPEALQITGGLEHLRALRLSPKGLMRWYAGCCGTPIANTLAKPTVPFVGAILPAPGDGFGPVKGHVNTAITRGAVKERGLHAAGGTILLRAVGALLRQKTRGSFFDEAGQPVRDPQVLTVAERTAARGATA</sequence>
<dbReference type="Gene3D" id="3.90.1590.10">
    <property type="entry name" value="glutathione-dependent formaldehyde- activating enzyme (gfa)"/>
    <property type="match status" value="1"/>
</dbReference>
<proteinExistence type="predicted"/>
<dbReference type="AlphaFoldDB" id="A0A7W6DM18"/>